<dbReference type="EMBL" id="LBYR01000030">
    <property type="protein sequence ID" value="KKR54888.1"/>
    <property type="molecule type" value="Genomic_DNA"/>
</dbReference>
<evidence type="ECO:0000313" key="2">
    <source>
        <dbReference type="Proteomes" id="UP000034627"/>
    </source>
</evidence>
<organism evidence="1 2">
    <name type="scientific">Candidatus Woesebacteria bacterium GW2011_GWF1_40_24</name>
    <dbReference type="NCBI Taxonomy" id="1618601"/>
    <lineage>
        <taxon>Bacteria</taxon>
        <taxon>Candidatus Woeseibacteriota</taxon>
    </lineage>
</organism>
<gene>
    <name evidence="1" type="ORF">UT93_C0030G0004</name>
</gene>
<reference evidence="1 2" key="1">
    <citation type="journal article" date="2015" name="Nature">
        <title>rRNA introns, odd ribosomes, and small enigmatic genomes across a large radiation of phyla.</title>
        <authorList>
            <person name="Brown C.T."/>
            <person name="Hug L.A."/>
            <person name="Thomas B.C."/>
            <person name="Sharon I."/>
            <person name="Castelle C.J."/>
            <person name="Singh A."/>
            <person name="Wilkins M.J."/>
            <person name="Williams K.H."/>
            <person name="Banfield J.F."/>
        </authorList>
    </citation>
    <scope>NUCLEOTIDE SEQUENCE [LARGE SCALE GENOMIC DNA]</scope>
</reference>
<protein>
    <submittedName>
        <fullName evidence="1">Polymerase III delta subunit protein</fullName>
    </submittedName>
</protein>
<comment type="caution">
    <text evidence="1">The sequence shown here is derived from an EMBL/GenBank/DDBJ whole genome shotgun (WGS) entry which is preliminary data.</text>
</comment>
<dbReference type="Pfam" id="PF13177">
    <property type="entry name" value="DNA_pol3_delta2"/>
    <property type="match status" value="1"/>
</dbReference>
<evidence type="ECO:0000313" key="1">
    <source>
        <dbReference type="EMBL" id="KKR54888.1"/>
    </source>
</evidence>
<dbReference type="AlphaFoldDB" id="A0A0G0RQV1"/>
<dbReference type="Proteomes" id="UP000034627">
    <property type="component" value="Unassembled WGS sequence"/>
</dbReference>
<sequence length="140" mass="15916">MHAYLLTGQGISDYGPAVSKLANKLKAKILEFPLKKIEDVRNLNNLLRLSFDKPTLIYCNNIHDAGEEALNAFLKNLEEPQENIFFALTSTSPRRVLPTIVSRCQIVRIKSGDSEPMDQNIEEIQTFFKILCIEAYTKMV</sequence>
<name>A0A0G0RQV1_9BACT</name>
<proteinExistence type="predicted"/>
<accession>A0A0G0RQV1</accession>
<dbReference type="SUPFAM" id="SSF52540">
    <property type="entry name" value="P-loop containing nucleoside triphosphate hydrolases"/>
    <property type="match status" value="1"/>
</dbReference>
<dbReference type="InterPro" id="IPR027417">
    <property type="entry name" value="P-loop_NTPase"/>
</dbReference>
<dbReference type="Gene3D" id="3.40.50.300">
    <property type="entry name" value="P-loop containing nucleotide triphosphate hydrolases"/>
    <property type="match status" value="1"/>
</dbReference>
<dbReference type="PATRIC" id="fig|1618601.3.peg.425"/>